<dbReference type="Pfam" id="PF06414">
    <property type="entry name" value="Zeta_toxin"/>
    <property type="match status" value="1"/>
</dbReference>
<dbReference type="GO" id="GO:0016301">
    <property type="term" value="F:kinase activity"/>
    <property type="evidence" value="ECO:0007669"/>
    <property type="project" value="InterPro"/>
</dbReference>
<dbReference type="RefSeq" id="WP_075750342.1">
    <property type="nucleotide sequence ID" value="NZ_QASO01000042.1"/>
</dbReference>
<dbReference type="EMBL" id="QASO01000042">
    <property type="protein sequence ID" value="PTU79536.1"/>
    <property type="molecule type" value="Genomic_DNA"/>
</dbReference>
<accession>A0A2T5PPC1</accession>
<reference evidence="4 5" key="1">
    <citation type="submission" date="2018-04" db="EMBL/GenBank/DDBJ databases">
        <title>Pseudomonas sp. nov., isolated from mangrove soil.</title>
        <authorList>
            <person name="Chen C."/>
        </authorList>
    </citation>
    <scope>NUCLEOTIDE SEQUENCE [LARGE SCALE GENOMIC DNA]</scope>
    <source>
        <strain evidence="4 5">JCM 14246</strain>
    </source>
</reference>
<feature type="domain" description="Zeta toxin" evidence="3">
    <location>
        <begin position="3"/>
        <end position="162"/>
    </location>
</feature>
<keyword evidence="2" id="KW-0067">ATP-binding</keyword>
<evidence type="ECO:0000256" key="2">
    <source>
        <dbReference type="ARBA" id="ARBA00022840"/>
    </source>
</evidence>
<sequence length="205" mass="23176">MPENKPKLIVFAGPNGSGKTSITETLREHHWLSGCTFINPDEMAQEEFGGWNSEEAFRQAAEKAEQLREQCLQSGRSLAFETVLSTEDKLEFIRRAISAGFFVRVFFVSTSHPAINAYRITYRYMDGGHEVPISKIVSRYTKSIANCVALSSVVDRLYVYDNSVNDHSPRLLFRTRQGSLCKTYAADSDIPDWALQIKHCIAEET</sequence>
<dbReference type="GO" id="GO:0005524">
    <property type="term" value="F:ATP binding"/>
    <property type="evidence" value="ECO:0007669"/>
    <property type="project" value="UniProtKB-KW"/>
</dbReference>
<evidence type="ECO:0000259" key="3">
    <source>
        <dbReference type="Pfam" id="PF06414"/>
    </source>
</evidence>
<gene>
    <name evidence="4" type="ORF">DBO86_08180</name>
</gene>
<keyword evidence="1" id="KW-0547">Nucleotide-binding</keyword>
<proteinExistence type="predicted"/>
<dbReference type="Proteomes" id="UP000244052">
    <property type="component" value="Unassembled WGS sequence"/>
</dbReference>
<protein>
    <submittedName>
        <fullName evidence="4">AAA family ATPase</fullName>
    </submittedName>
</protein>
<dbReference type="AlphaFoldDB" id="A0A2T5PPC1"/>
<evidence type="ECO:0000313" key="4">
    <source>
        <dbReference type="EMBL" id="PTU79536.1"/>
    </source>
</evidence>
<evidence type="ECO:0000256" key="1">
    <source>
        <dbReference type="ARBA" id="ARBA00022741"/>
    </source>
</evidence>
<dbReference type="InterPro" id="IPR027417">
    <property type="entry name" value="P-loop_NTPase"/>
</dbReference>
<dbReference type="Gene3D" id="3.40.50.300">
    <property type="entry name" value="P-loop containing nucleotide triphosphate hydrolases"/>
    <property type="match status" value="1"/>
</dbReference>
<evidence type="ECO:0000313" key="5">
    <source>
        <dbReference type="Proteomes" id="UP000244052"/>
    </source>
</evidence>
<name>A0A2T5PPC1_ECTOL</name>
<comment type="caution">
    <text evidence="4">The sequence shown here is derived from an EMBL/GenBank/DDBJ whole genome shotgun (WGS) entry which is preliminary data.</text>
</comment>
<dbReference type="InterPro" id="IPR010488">
    <property type="entry name" value="Zeta_toxin_domain"/>
</dbReference>
<organism evidence="4 5">
    <name type="scientific">Ectopseudomonas oleovorans</name>
    <name type="common">Pseudomonas oleovorans</name>
    <dbReference type="NCBI Taxonomy" id="301"/>
    <lineage>
        <taxon>Bacteria</taxon>
        <taxon>Pseudomonadati</taxon>
        <taxon>Pseudomonadota</taxon>
        <taxon>Gammaproteobacteria</taxon>
        <taxon>Pseudomonadales</taxon>
        <taxon>Pseudomonadaceae</taxon>
        <taxon>Ectopseudomonas</taxon>
    </lineage>
</organism>
<keyword evidence="5" id="KW-1185">Reference proteome</keyword>
<dbReference type="SUPFAM" id="SSF52540">
    <property type="entry name" value="P-loop containing nucleoside triphosphate hydrolases"/>
    <property type="match status" value="1"/>
</dbReference>
<dbReference type="PANTHER" id="PTHR39206">
    <property type="entry name" value="SLL8004 PROTEIN"/>
    <property type="match status" value="1"/>
</dbReference>
<dbReference type="PANTHER" id="PTHR39206:SF1">
    <property type="entry name" value="SLL8004 PROTEIN"/>
    <property type="match status" value="1"/>
</dbReference>